<keyword evidence="2 3" id="KW-0833">Ubl conjugation pathway</keyword>
<evidence type="ECO:0000256" key="2">
    <source>
        <dbReference type="ARBA" id="ARBA00022786"/>
    </source>
</evidence>
<dbReference type="InterPro" id="IPR000569">
    <property type="entry name" value="HECT_dom"/>
</dbReference>
<dbReference type="Gene3D" id="3.90.1750.10">
    <property type="entry name" value="Hect, E3 ligase catalytic domains"/>
    <property type="match status" value="1"/>
</dbReference>
<dbReference type="GO" id="GO:0004842">
    <property type="term" value="F:ubiquitin-protein transferase activity"/>
    <property type="evidence" value="ECO:0007669"/>
    <property type="project" value="InterPro"/>
</dbReference>
<proteinExistence type="predicted"/>
<dbReference type="Ensembl" id="ENSCCRT00020074083.1">
    <property type="protein sequence ID" value="ENSCCRP00020067349.1"/>
    <property type="gene ID" value="ENSCCRG00020031617.1"/>
</dbReference>
<dbReference type="InterPro" id="IPR035983">
    <property type="entry name" value="Hect_E3_ubiquitin_ligase"/>
</dbReference>
<protein>
    <recommendedName>
        <fullName evidence="4">HECT domain-containing protein</fullName>
    </recommendedName>
</protein>
<evidence type="ECO:0000313" key="6">
    <source>
        <dbReference type="Proteomes" id="UP000694701"/>
    </source>
</evidence>
<dbReference type="PROSITE" id="PS50237">
    <property type="entry name" value="HECT"/>
    <property type="match status" value="1"/>
</dbReference>
<sequence>MVGTKRFQMSGNLLQAGLGKRTITVSSNMNHSEVSTLLEAEFPKMRSLTGGWLLYKAPGGSGRRRLTVVPPDSEGYTGSLIKMATTSGKTALYMVPLQDELCLDPLPFSAEEFVKMPKVECRTCQTTMPLPVLYMHVKSCGGTQSADDNEVCCLFQCFPNLSWRPPCPAHFVYDVLKLLASRVDNSKDFKICVSRTDFFQRALVQWQRQKKGTPGNTLRVTFLGKAGVDSGAIRKEFLTDLIGEIEKRLFEHQEWSGKSPIYSLSDLEKGYFRTAGEVFSVSLAQGGPAPRFLRQWCFDYPSAGDLDEANLTKDDVDDAELFELIQKVEEETDLSAWTNDIISCGYTGLIKPDNKEAIIRSIVLHATLRLIPLLKQLRKGLQVYNFVDILKDHCGLCEHFFVPTAVDDDNEDFLQEIENDIPDGDTLPLTVPRVMQWLTGQGHKPLLMSEHQEFKIALHFDHDCHQRMPAHRICYPVVSACARKITFPVAHMDNYSSFKEVMLQAINSDFGFNRV</sequence>
<evidence type="ECO:0000259" key="4">
    <source>
        <dbReference type="PROSITE" id="PS50237"/>
    </source>
</evidence>
<organism evidence="5 6">
    <name type="scientific">Cyprinus carpio</name>
    <name type="common">Common carp</name>
    <dbReference type="NCBI Taxonomy" id="7962"/>
    <lineage>
        <taxon>Eukaryota</taxon>
        <taxon>Metazoa</taxon>
        <taxon>Chordata</taxon>
        <taxon>Craniata</taxon>
        <taxon>Vertebrata</taxon>
        <taxon>Euteleostomi</taxon>
        <taxon>Actinopterygii</taxon>
        <taxon>Neopterygii</taxon>
        <taxon>Teleostei</taxon>
        <taxon>Ostariophysi</taxon>
        <taxon>Cypriniformes</taxon>
        <taxon>Cyprinidae</taxon>
        <taxon>Cyprininae</taxon>
        <taxon>Cyprinus</taxon>
    </lineage>
</organism>
<dbReference type="SUPFAM" id="SSF56204">
    <property type="entry name" value="Hect, E3 ligase catalytic domain"/>
    <property type="match status" value="1"/>
</dbReference>
<reference evidence="5" key="1">
    <citation type="submission" date="2025-08" db="UniProtKB">
        <authorList>
            <consortium name="Ensembl"/>
        </authorList>
    </citation>
    <scope>IDENTIFICATION</scope>
</reference>
<dbReference type="AlphaFoldDB" id="A0A8C2G9M4"/>
<name>A0A8C2G9M4_CYPCA</name>
<comment type="caution">
    <text evidence="3">Lacks conserved residue(s) required for the propagation of feature annotation.</text>
</comment>
<evidence type="ECO:0000313" key="5">
    <source>
        <dbReference type="Ensembl" id="ENSCCRP00020067349.1"/>
    </source>
</evidence>
<feature type="domain" description="HECT" evidence="4">
    <location>
        <begin position="210"/>
        <end position="245"/>
    </location>
</feature>
<keyword evidence="1" id="KW-0808">Transferase</keyword>
<accession>A0A8C2G9M4</accession>
<dbReference type="Proteomes" id="UP000694701">
    <property type="component" value="Unplaced"/>
</dbReference>
<evidence type="ECO:0000256" key="3">
    <source>
        <dbReference type="PROSITE-ProRule" id="PRU00104"/>
    </source>
</evidence>
<evidence type="ECO:0000256" key="1">
    <source>
        <dbReference type="ARBA" id="ARBA00022679"/>
    </source>
</evidence>